<evidence type="ECO:0000259" key="10">
    <source>
        <dbReference type="Pfam" id="PF08501"/>
    </source>
</evidence>
<dbReference type="AlphaFoldDB" id="A0A5B7Y9C2"/>
<dbReference type="InterPro" id="IPR046346">
    <property type="entry name" value="Aminoacid_DH-like_N_sf"/>
</dbReference>
<evidence type="ECO:0000256" key="1">
    <source>
        <dbReference type="ARBA" id="ARBA00004871"/>
    </source>
</evidence>
<feature type="binding site" evidence="8">
    <location>
        <begin position="14"/>
        <end position="16"/>
    </location>
    <ligand>
        <name>shikimate</name>
        <dbReference type="ChEBI" id="CHEBI:36208"/>
    </ligand>
</feature>
<dbReference type="SUPFAM" id="SSF53223">
    <property type="entry name" value="Aminoacid dehydrogenase-like, N-terminal domain"/>
    <property type="match status" value="1"/>
</dbReference>
<evidence type="ECO:0000256" key="4">
    <source>
        <dbReference type="ARBA" id="ARBA00022857"/>
    </source>
</evidence>
<comment type="caution">
    <text evidence="8">Lacks conserved residue(s) required for the propagation of feature annotation.</text>
</comment>
<comment type="pathway">
    <text evidence="1 8">Metabolic intermediate biosynthesis; chorismate biosynthesis; chorismate from D-erythrose 4-phosphate and phosphoenolpyruvate: step 4/7.</text>
</comment>
<evidence type="ECO:0000313" key="13">
    <source>
        <dbReference type="Proteomes" id="UP000304912"/>
    </source>
</evidence>
<evidence type="ECO:0000259" key="11">
    <source>
        <dbReference type="Pfam" id="PF18317"/>
    </source>
</evidence>
<comment type="catalytic activity">
    <reaction evidence="7 8">
        <text>shikimate + NADP(+) = 3-dehydroshikimate + NADPH + H(+)</text>
        <dbReference type="Rhea" id="RHEA:17737"/>
        <dbReference type="ChEBI" id="CHEBI:15378"/>
        <dbReference type="ChEBI" id="CHEBI:16630"/>
        <dbReference type="ChEBI" id="CHEBI:36208"/>
        <dbReference type="ChEBI" id="CHEBI:57783"/>
        <dbReference type="ChEBI" id="CHEBI:58349"/>
        <dbReference type="EC" id="1.1.1.25"/>
    </reaction>
</comment>
<evidence type="ECO:0000256" key="7">
    <source>
        <dbReference type="ARBA" id="ARBA00049442"/>
    </source>
</evidence>
<name>A0A5B7Y9C2_9ALTE</name>
<proteinExistence type="inferred from homology"/>
<dbReference type="Gene3D" id="3.40.50.10860">
    <property type="entry name" value="Leucine Dehydrogenase, chain A, domain 1"/>
    <property type="match status" value="1"/>
</dbReference>
<dbReference type="NCBIfam" id="TIGR00507">
    <property type="entry name" value="aroE"/>
    <property type="match status" value="1"/>
</dbReference>
<dbReference type="GO" id="GO:0004764">
    <property type="term" value="F:shikimate 3-dehydrogenase (NADP+) activity"/>
    <property type="evidence" value="ECO:0007669"/>
    <property type="project" value="UniProtKB-UniRule"/>
</dbReference>
<dbReference type="HAMAP" id="MF_00222">
    <property type="entry name" value="Shikimate_DH_AroE"/>
    <property type="match status" value="1"/>
</dbReference>
<accession>A0A5B7Y9C2</accession>
<dbReference type="FunFam" id="3.40.50.10860:FF:000006">
    <property type="entry name" value="Shikimate dehydrogenase (NADP(+))"/>
    <property type="match status" value="1"/>
</dbReference>
<feature type="binding site" evidence="8">
    <location>
        <position position="244"/>
    </location>
    <ligand>
        <name>shikimate</name>
        <dbReference type="ChEBI" id="CHEBI:36208"/>
    </ligand>
</feature>
<dbReference type="NCBIfam" id="NF001310">
    <property type="entry name" value="PRK00258.1-2"/>
    <property type="match status" value="1"/>
</dbReference>
<dbReference type="Gene3D" id="3.40.50.720">
    <property type="entry name" value="NAD(P)-binding Rossmann-like Domain"/>
    <property type="match status" value="1"/>
</dbReference>
<evidence type="ECO:0000313" key="12">
    <source>
        <dbReference type="EMBL" id="QCZ91985.1"/>
    </source>
</evidence>
<keyword evidence="6 8" id="KW-0057">Aromatic amino acid biosynthesis</keyword>
<reference evidence="12 13" key="1">
    <citation type="submission" date="2019-04" db="EMBL/GenBank/DDBJ databases">
        <title>Salinimonas iocasae sp. nov., a halophilic bacterium isolated from the outer tube casing of tubeworms in Okinawa Trough.</title>
        <authorList>
            <person name="Zhang H."/>
            <person name="Wang H."/>
            <person name="Li C."/>
        </authorList>
    </citation>
    <scope>NUCLEOTIDE SEQUENCE [LARGE SCALE GENOMIC DNA]</scope>
    <source>
        <strain evidence="12 13">KX18D6</strain>
    </source>
</reference>
<dbReference type="GO" id="GO:0019632">
    <property type="term" value="P:shikimate metabolic process"/>
    <property type="evidence" value="ECO:0007669"/>
    <property type="project" value="InterPro"/>
</dbReference>
<dbReference type="GO" id="GO:0050661">
    <property type="term" value="F:NADP binding"/>
    <property type="evidence" value="ECO:0007669"/>
    <property type="project" value="InterPro"/>
</dbReference>
<feature type="binding site" evidence="8">
    <location>
        <begin position="150"/>
        <end position="155"/>
    </location>
    <ligand>
        <name>NADP(+)</name>
        <dbReference type="ChEBI" id="CHEBI:58349"/>
    </ligand>
</feature>
<dbReference type="GO" id="GO:0005829">
    <property type="term" value="C:cytosol"/>
    <property type="evidence" value="ECO:0007669"/>
    <property type="project" value="TreeGrafter"/>
</dbReference>
<feature type="domain" description="SDH C-terminal" evidence="11">
    <location>
        <begin position="237"/>
        <end position="266"/>
    </location>
</feature>
<dbReference type="Pfam" id="PF01488">
    <property type="entry name" value="Shikimate_DH"/>
    <property type="match status" value="1"/>
</dbReference>
<keyword evidence="3 8" id="KW-0028">Amino-acid biosynthesis</keyword>
<comment type="function">
    <text evidence="8">Involved in the biosynthesis of the chorismate, which leads to the biosynthesis of aromatic amino acids. Catalyzes the reversible NADPH linked reduction of 3-dehydroshikimate (DHSA) to yield shikimate (SA).</text>
</comment>
<dbReference type="EC" id="1.1.1.25" evidence="2 8"/>
<dbReference type="InterPro" id="IPR036291">
    <property type="entry name" value="NAD(P)-bd_dom_sf"/>
</dbReference>
<dbReference type="InterPro" id="IPR013708">
    <property type="entry name" value="Shikimate_DH-bd_N"/>
</dbReference>
<dbReference type="InterPro" id="IPR041121">
    <property type="entry name" value="SDH_C"/>
</dbReference>
<dbReference type="InterPro" id="IPR022893">
    <property type="entry name" value="Shikimate_DH_fam"/>
</dbReference>
<feature type="binding site" evidence="8">
    <location>
        <position position="62"/>
    </location>
    <ligand>
        <name>shikimate</name>
        <dbReference type="ChEBI" id="CHEBI:36208"/>
    </ligand>
</feature>
<keyword evidence="13" id="KW-1185">Reference proteome</keyword>
<dbReference type="GO" id="GO:0009423">
    <property type="term" value="P:chorismate biosynthetic process"/>
    <property type="evidence" value="ECO:0007669"/>
    <property type="project" value="UniProtKB-UniRule"/>
</dbReference>
<dbReference type="CDD" id="cd01065">
    <property type="entry name" value="NAD_bind_Shikimate_DH"/>
    <property type="match status" value="1"/>
</dbReference>
<dbReference type="PANTHER" id="PTHR21089:SF1">
    <property type="entry name" value="BIFUNCTIONAL 3-DEHYDROQUINATE DEHYDRATASE_SHIKIMATE DEHYDROGENASE, CHLOROPLASTIC"/>
    <property type="match status" value="1"/>
</dbReference>
<protein>
    <recommendedName>
        <fullName evidence="2 8">Shikimate dehydrogenase (NADP(+))</fullName>
        <shortName evidence="8">SDH</shortName>
        <ecNumber evidence="2 8">1.1.1.25</ecNumber>
    </recommendedName>
</protein>
<dbReference type="KEGG" id="salk:FBQ74_00150"/>
<feature type="binding site" evidence="8">
    <location>
        <position position="237"/>
    </location>
    <ligand>
        <name>NADP(+)</name>
        <dbReference type="ChEBI" id="CHEBI:58349"/>
    </ligand>
</feature>
<feature type="active site" description="Proton acceptor" evidence="8">
    <location>
        <position position="66"/>
    </location>
</feature>
<feature type="binding site" evidence="8">
    <location>
        <begin position="126"/>
        <end position="130"/>
    </location>
    <ligand>
        <name>NADP(+)</name>
        <dbReference type="ChEBI" id="CHEBI:58349"/>
    </ligand>
</feature>
<evidence type="ECO:0000256" key="3">
    <source>
        <dbReference type="ARBA" id="ARBA00022605"/>
    </source>
</evidence>
<evidence type="ECO:0000256" key="8">
    <source>
        <dbReference type="HAMAP-Rule" id="MF_00222"/>
    </source>
</evidence>
<dbReference type="OrthoDB" id="9776868at2"/>
<feature type="binding site" evidence="8">
    <location>
        <position position="213"/>
    </location>
    <ligand>
        <name>NADP(+)</name>
        <dbReference type="ChEBI" id="CHEBI:58349"/>
    </ligand>
</feature>
<dbReference type="UniPathway" id="UPA00053">
    <property type="reaction ID" value="UER00087"/>
</dbReference>
<feature type="binding site" evidence="8">
    <location>
        <position position="87"/>
    </location>
    <ligand>
        <name>shikimate</name>
        <dbReference type="ChEBI" id="CHEBI:36208"/>
    </ligand>
</feature>
<dbReference type="InterPro" id="IPR011342">
    <property type="entry name" value="Shikimate_DH"/>
</dbReference>
<organism evidence="12 13">
    <name type="scientific">Salinimonas iocasae</name>
    <dbReference type="NCBI Taxonomy" id="2572577"/>
    <lineage>
        <taxon>Bacteria</taxon>
        <taxon>Pseudomonadati</taxon>
        <taxon>Pseudomonadota</taxon>
        <taxon>Gammaproteobacteria</taxon>
        <taxon>Alteromonadales</taxon>
        <taxon>Alteromonadaceae</taxon>
        <taxon>Alteromonas/Salinimonas group</taxon>
        <taxon>Salinimonas</taxon>
    </lineage>
</organism>
<dbReference type="Pfam" id="PF18317">
    <property type="entry name" value="SDH_C"/>
    <property type="match status" value="1"/>
</dbReference>
<feature type="binding site" evidence="8">
    <location>
        <position position="102"/>
    </location>
    <ligand>
        <name>shikimate</name>
        <dbReference type="ChEBI" id="CHEBI:36208"/>
    </ligand>
</feature>
<dbReference type="Proteomes" id="UP000304912">
    <property type="component" value="Chromosome"/>
</dbReference>
<dbReference type="Pfam" id="PF08501">
    <property type="entry name" value="Shikimate_dh_N"/>
    <property type="match status" value="1"/>
</dbReference>
<feature type="domain" description="Shikimate dehydrogenase substrate binding N-terminal" evidence="10">
    <location>
        <begin position="6"/>
        <end position="89"/>
    </location>
</feature>
<comment type="similarity">
    <text evidence="8">Belongs to the shikimate dehydrogenase family.</text>
</comment>
<keyword evidence="4 8" id="KW-0521">NADP</keyword>
<feature type="binding site" evidence="8">
    <location>
        <position position="215"/>
    </location>
    <ligand>
        <name>shikimate</name>
        <dbReference type="ChEBI" id="CHEBI:36208"/>
    </ligand>
</feature>
<evidence type="ECO:0000256" key="5">
    <source>
        <dbReference type="ARBA" id="ARBA00023002"/>
    </source>
</evidence>
<gene>
    <name evidence="8 12" type="primary">aroE</name>
    <name evidence="12" type="ORF">FBQ74_00150</name>
</gene>
<evidence type="ECO:0000259" key="9">
    <source>
        <dbReference type="Pfam" id="PF01488"/>
    </source>
</evidence>
<sequence length="269" mass="29148">MNKFAVFGNPIAHSLSPTIHQMFAEQYSLPISYEKIGPDENDFENALSTFFDDADAVGCNVTAPFKGRALQQADTLNKAAELAGAVNTLYKKDRRLQGFNTDGIGLVADINNQGVELADKKVLLIGAGGAARGAVHPLLEAGVKALAITNRTMERATQICEEVSVSHCIALDKPGLMSFDADIIINSTSASLHNQLPDLQYISFVKCELAYDMAYSKDPTLFMAYAEKEGATMSADGLGMLVEQAAAAFTIWTEKLPQTRPVIDKLRQR</sequence>
<dbReference type="EMBL" id="CP039852">
    <property type="protein sequence ID" value="QCZ91985.1"/>
    <property type="molecule type" value="Genomic_DNA"/>
</dbReference>
<dbReference type="InterPro" id="IPR006151">
    <property type="entry name" value="Shikm_DH/Glu-tRNA_Rdtase"/>
</dbReference>
<dbReference type="GO" id="GO:0009073">
    <property type="term" value="P:aromatic amino acid family biosynthetic process"/>
    <property type="evidence" value="ECO:0007669"/>
    <property type="project" value="UniProtKB-KW"/>
</dbReference>
<comment type="subunit">
    <text evidence="8">Homodimer.</text>
</comment>
<dbReference type="SUPFAM" id="SSF51735">
    <property type="entry name" value="NAD(P)-binding Rossmann-fold domains"/>
    <property type="match status" value="1"/>
</dbReference>
<feature type="domain" description="Quinate/shikimate 5-dehydrogenase/glutamyl-tRNA reductase" evidence="9">
    <location>
        <begin position="116"/>
        <end position="191"/>
    </location>
</feature>
<evidence type="ECO:0000256" key="2">
    <source>
        <dbReference type="ARBA" id="ARBA00012962"/>
    </source>
</evidence>
<dbReference type="RefSeq" id="WP_139754749.1">
    <property type="nucleotide sequence ID" value="NZ_CP039852.1"/>
</dbReference>
<dbReference type="PANTHER" id="PTHR21089">
    <property type="entry name" value="SHIKIMATE DEHYDROGENASE"/>
    <property type="match status" value="1"/>
</dbReference>
<dbReference type="GO" id="GO:0008652">
    <property type="term" value="P:amino acid biosynthetic process"/>
    <property type="evidence" value="ECO:0007669"/>
    <property type="project" value="UniProtKB-KW"/>
</dbReference>
<keyword evidence="5 8" id="KW-0560">Oxidoreductase</keyword>
<evidence type="ECO:0000256" key="6">
    <source>
        <dbReference type="ARBA" id="ARBA00023141"/>
    </source>
</evidence>